<feature type="region of interest" description="Disordered" evidence="2">
    <location>
        <begin position="134"/>
        <end position="254"/>
    </location>
</feature>
<gene>
    <name evidence="5" type="ORF">BZZ03_05010</name>
</gene>
<evidence type="ECO:0000256" key="1">
    <source>
        <dbReference type="ARBA" id="ARBA00022737"/>
    </source>
</evidence>
<evidence type="ECO:0000259" key="4">
    <source>
        <dbReference type="Pfam" id="PF20596"/>
    </source>
</evidence>
<feature type="compositionally biased region" description="Polar residues" evidence="2">
    <location>
        <begin position="167"/>
        <end position="181"/>
    </location>
</feature>
<sequence length="693" mass="76362">MKMDLKRWLRKRKRSFTVLSVLTILGLLITLSSIVIPKIMAGDTVVSDLVLQAEAEDESIALTVTDSNQEDTKIVVPLPEGVTYQSNSNPSIGVTQDTVNNQLVIDWVEGQEKQVTLQLEAKEEGSYDFTARTVREGNPVTSSPCSVAIQSQDTRSDSDEGTKESSLEASDSSTPPTLSNEDTGKKEISDPTQEIETSEEETKDSNTDKQGNDISSTENRSSKASGPIQLINGDFEDPVMFSTPSSSPGDKNKDWKYYTDDELKVNGKYTWRSAPVSGNRTPYVEFHGDNYHNANNSWGQDKKGPKSFNGKQHAELVAEDKTMLYQDVDTTPGVTVKWRVAHRGLWGTDTAEVWFGKPNSSNPEAGLVKIATMTSPNTEWKIYSGEYTIPAGQTVTRFGFKAISAGNATVTAGNLLDDIQFGTPSVLTLENAITTDHSVENNIINENENFDYSFTMNNSGGLKAVVKDVTVTLPDSVTYVPGTVIDGLTNITFENGVLKGELIEDEITPNVPQKITIPLKGVKDSGNQRISPIKTTMSYDDLGFETTPKKIDIENNDLIIQSDAAPVTVKYQDSKGNDLAPSEILNGKVGLPYNSKPKDIKNWKLKETPSNASGLFSNEEQTVIYIYTSAILRFYDVPSELSFNETKISSKTETISRQDPNWKIIVEDTRLSKRNWRVTAQLVDQFKDSSGQP</sequence>
<evidence type="ECO:0000313" key="6">
    <source>
        <dbReference type="Proteomes" id="UP000194606"/>
    </source>
</evidence>
<dbReference type="Proteomes" id="UP000194606">
    <property type="component" value="Unassembled WGS sequence"/>
</dbReference>
<evidence type="ECO:0000313" key="5">
    <source>
        <dbReference type="EMBL" id="OUK04366.1"/>
    </source>
</evidence>
<dbReference type="RefSeq" id="WP_233128958.1">
    <property type="nucleotide sequence ID" value="NZ_MUIZ01000003.1"/>
</dbReference>
<dbReference type="Pfam" id="PF20596">
    <property type="entry name" value="pAdhesive_11"/>
    <property type="match status" value="1"/>
</dbReference>
<dbReference type="InterPro" id="IPR009459">
    <property type="entry name" value="MucBP_dom"/>
</dbReference>
<dbReference type="InterPro" id="IPR046771">
    <property type="entry name" value="pAdhesive_11"/>
</dbReference>
<organism evidence="5 6">
    <name type="scientific">Lactococcus petauri</name>
    <dbReference type="NCBI Taxonomy" id="1940789"/>
    <lineage>
        <taxon>Bacteria</taxon>
        <taxon>Bacillati</taxon>
        <taxon>Bacillota</taxon>
        <taxon>Bacilli</taxon>
        <taxon>Lactobacillales</taxon>
        <taxon>Streptococcaceae</taxon>
        <taxon>Lactococcus</taxon>
    </lineage>
</organism>
<dbReference type="EMBL" id="MUIZ01000003">
    <property type="protein sequence ID" value="OUK04366.1"/>
    <property type="molecule type" value="Genomic_DNA"/>
</dbReference>
<name>A0A252CCR3_9LACT</name>
<evidence type="ECO:0000259" key="3">
    <source>
        <dbReference type="Pfam" id="PF06458"/>
    </source>
</evidence>
<feature type="compositionally biased region" description="Polar residues" evidence="2">
    <location>
        <begin position="212"/>
        <end position="224"/>
    </location>
</feature>
<evidence type="ECO:0000256" key="2">
    <source>
        <dbReference type="SAM" id="MobiDB-lite"/>
    </source>
</evidence>
<accession>A0A252CCR3</accession>
<feature type="compositionally biased region" description="Basic and acidic residues" evidence="2">
    <location>
        <begin position="154"/>
        <end position="166"/>
    </location>
</feature>
<reference evidence="5 6" key="1">
    <citation type="submission" date="2017-02" db="EMBL/GenBank/DDBJ databases">
        <authorList>
            <person name="Peterson S.W."/>
        </authorList>
    </citation>
    <scope>NUCLEOTIDE SEQUENCE [LARGE SCALE GENOMIC DNA]</scope>
    <source>
        <strain evidence="5">159469</strain>
    </source>
</reference>
<dbReference type="Pfam" id="PF06458">
    <property type="entry name" value="MucBP"/>
    <property type="match status" value="1"/>
</dbReference>
<feature type="non-terminal residue" evidence="5">
    <location>
        <position position="693"/>
    </location>
</feature>
<dbReference type="AlphaFoldDB" id="A0A252CCR3"/>
<feature type="domain" description="Putative adhesive" evidence="4">
    <location>
        <begin position="52"/>
        <end position="141"/>
    </location>
</feature>
<protein>
    <submittedName>
        <fullName evidence="5">Uncharacterized protein</fullName>
    </submittedName>
</protein>
<keyword evidence="1" id="KW-0677">Repeat</keyword>
<comment type="caution">
    <text evidence="5">The sequence shown here is derived from an EMBL/GenBank/DDBJ whole genome shotgun (WGS) entry which is preliminary data.</text>
</comment>
<proteinExistence type="predicted"/>
<dbReference type="Gene3D" id="3.10.20.320">
    <property type="entry name" value="Putative peptidoglycan bound protein (lpxtg motif)"/>
    <property type="match status" value="1"/>
</dbReference>
<feature type="compositionally biased region" description="Polar residues" evidence="2">
    <location>
        <begin position="139"/>
        <end position="153"/>
    </location>
</feature>
<feature type="domain" description="MucBP" evidence="3">
    <location>
        <begin position="566"/>
        <end position="628"/>
    </location>
</feature>